<gene>
    <name evidence="1" type="ORF">MENTE1834_LOCUS26500</name>
</gene>
<evidence type="ECO:0000313" key="1">
    <source>
        <dbReference type="EMBL" id="CAK5079390.1"/>
    </source>
</evidence>
<keyword evidence="2" id="KW-1185">Reference proteome</keyword>
<sequence>MSLKFFILLFGINFISLRTCYFIQFFPVTCITLAVQIQFYIGVDRLLSIAFPIWYNFDDRYKSVVVIVILIMIRSARTCWNFLNMAISFPDRYVTSYSTNFLENFQIPSLITLEHNPH</sequence>
<proteinExistence type="predicted"/>
<comment type="caution">
    <text evidence="1">The sequence shown here is derived from an EMBL/GenBank/DDBJ whole genome shotgun (WGS) entry which is preliminary data.</text>
</comment>
<dbReference type="Proteomes" id="UP001497535">
    <property type="component" value="Unassembled WGS sequence"/>
</dbReference>
<dbReference type="EMBL" id="CAVMJV010000038">
    <property type="protein sequence ID" value="CAK5079390.1"/>
    <property type="molecule type" value="Genomic_DNA"/>
</dbReference>
<evidence type="ECO:0000313" key="2">
    <source>
        <dbReference type="Proteomes" id="UP001497535"/>
    </source>
</evidence>
<protein>
    <submittedName>
        <fullName evidence="1">Uncharacterized protein</fullName>
    </submittedName>
</protein>
<accession>A0ACB0ZMW5</accession>
<reference evidence="1" key="1">
    <citation type="submission" date="2023-11" db="EMBL/GenBank/DDBJ databases">
        <authorList>
            <person name="Poullet M."/>
        </authorList>
    </citation>
    <scope>NUCLEOTIDE SEQUENCE</scope>
    <source>
        <strain evidence="1">E1834</strain>
    </source>
</reference>
<name>A0ACB0ZMW5_MELEN</name>
<organism evidence="1 2">
    <name type="scientific">Meloidogyne enterolobii</name>
    <name type="common">Root-knot nematode worm</name>
    <name type="synonym">Meloidogyne mayaguensis</name>
    <dbReference type="NCBI Taxonomy" id="390850"/>
    <lineage>
        <taxon>Eukaryota</taxon>
        <taxon>Metazoa</taxon>
        <taxon>Ecdysozoa</taxon>
        <taxon>Nematoda</taxon>
        <taxon>Chromadorea</taxon>
        <taxon>Rhabditida</taxon>
        <taxon>Tylenchina</taxon>
        <taxon>Tylenchomorpha</taxon>
        <taxon>Tylenchoidea</taxon>
        <taxon>Meloidogynidae</taxon>
        <taxon>Meloidogyninae</taxon>
        <taxon>Meloidogyne</taxon>
    </lineage>
</organism>